<protein>
    <submittedName>
        <fullName evidence="1">Uncharacterized protein</fullName>
    </submittedName>
</protein>
<sequence>MSSHRHSHFPSLTEFIHGAELAFLTGDDAVFEAAMAKDVAPEAQGENIATREHLNHAAFRKMVLTLRSDFTNRVIVSESFVVATPRDPTEKTGAVGFTHVFTGVKAGANVSVTVAAVLRVNWVEDRAHPHGGHRQIVAEAFVMNMS</sequence>
<evidence type="ECO:0000313" key="1">
    <source>
        <dbReference type="EMBL" id="KAJ7306677.1"/>
    </source>
</evidence>
<gene>
    <name evidence="1" type="ORF">DFH08DRAFT_944837</name>
</gene>
<dbReference type="AlphaFoldDB" id="A0AAD7EAV2"/>
<dbReference type="EMBL" id="JARIHO010000092">
    <property type="protein sequence ID" value="KAJ7306677.1"/>
    <property type="molecule type" value="Genomic_DNA"/>
</dbReference>
<accession>A0AAD7EAV2</accession>
<proteinExistence type="predicted"/>
<keyword evidence="2" id="KW-1185">Reference proteome</keyword>
<dbReference type="Proteomes" id="UP001218218">
    <property type="component" value="Unassembled WGS sequence"/>
</dbReference>
<comment type="caution">
    <text evidence="1">The sequence shown here is derived from an EMBL/GenBank/DDBJ whole genome shotgun (WGS) entry which is preliminary data.</text>
</comment>
<name>A0AAD7EAV2_9AGAR</name>
<organism evidence="1 2">
    <name type="scientific">Mycena albidolilacea</name>
    <dbReference type="NCBI Taxonomy" id="1033008"/>
    <lineage>
        <taxon>Eukaryota</taxon>
        <taxon>Fungi</taxon>
        <taxon>Dikarya</taxon>
        <taxon>Basidiomycota</taxon>
        <taxon>Agaricomycotina</taxon>
        <taxon>Agaricomycetes</taxon>
        <taxon>Agaricomycetidae</taxon>
        <taxon>Agaricales</taxon>
        <taxon>Marasmiineae</taxon>
        <taxon>Mycenaceae</taxon>
        <taxon>Mycena</taxon>
    </lineage>
</organism>
<reference evidence="1" key="1">
    <citation type="submission" date="2023-03" db="EMBL/GenBank/DDBJ databases">
        <title>Massive genome expansion in bonnet fungi (Mycena s.s.) driven by repeated elements and novel gene families across ecological guilds.</title>
        <authorList>
            <consortium name="Lawrence Berkeley National Laboratory"/>
            <person name="Harder C.B."/>
            <person name="Miyauchi S."/>
            <person name="Viragh M."/>
            <person name="Kuo A."/>
            <person name="Thoen E."/>
            <person name="Andreopoulos B."/>
            <person name="Lu D."/>
            <person name="Skrede I."/>
            <person name="Drula E."/>
            <person name="Henrissat B."/>
            <person name="Morin E."/>
            <person name="Kohler A."/>
            <person name="Barry K."/>
            <person name="LaButti K."/>
            <person name="Morin E."/>
            <person name="Salamov A."/>
            <person name="Lipzen A."/>
            <person name="Mereny Z."/>
            <person name="Hegedus B."/>
            <person name="Baldrian P."/>
            <person name="Stursova M."/>
            <person name="Weitz H."/>
            <person name="Taylor A."/>
            <person name="Grigoriev I.V."/>
            <person name="Nagy L.G."/>
            <person name="Martin F."/>
            <person name="Kauserud H."/>
        </authorList>
    </citation>
    <scope>NUCLEOTIDE SEQUENCE</scope>
    <source>
        <strain evidence="1">CBHHK002</strain>
    </source>
</reference>
<evidence type="ECO:0000313" key="2">
    <source>
        <dbReference type="Proteomes" id="UP001218218"/>
    </source>
</evidence>